<keyword evidence="2" id="KW-1185">Reference proteome</keyword>
<sequence>MLKNDLPSPKISSEKTTILNPNLRNLVNTQTNLPSAFAGAGGGATGCDRSSLSQIRKGPLFHCLTGRHQISDLMVGKVSPSAIFLQLVGVYLNEKTQLLLGIRHAVRPQTVMPSSVLSCDSMHIGLLAAAVHAAATNSRFTIFYNPRWLSVH</sequence>
<name>A0ACC2M6D8_PERAE</name>
<dbReference type="EMBL" id="CM056813">
    <property type="protein sequence ID" value="KAJ8641200.1"/>
    <property type="molecule type" value="Genomic_DNA"/>
</dbReference>
<protein>
    <submittedName>
        <fullName evidence="1">Uncharacterized protein</fullName>
    </submittedName>
</protein>
<gene>
    <name evidence="1" type="ORF">MRB53_017894</name>
</gene>
<reference evidence="1 2" key="1">
    <citation type="journal article" date="2022" name="Hortic Res">
        <title>A haplotype resolved chromosomal level avocado genome allows analysis of novel avocado genes.</title>
        <authorList>
            <person name="Nath O."/>
            <person name="Fletcher S.J."/>
            <person name="Hayward A."/>
            <person name="Shaw L.M."/>
            <person name="Masouleh A.K."/>
            <person name="Furtado A."/>
            <person name="Henry R.J."/>
            <person name="Mitter N."/>
        </authorList>
    </citation>
    <scope>NUCLEOTIDE SEQUENCE [LARGE SCALE GENOMIC DNA]</scope>
    <source>
        <strain evidence="2">cv. Hass</strain>
    </source>
</reference>
<evidence type="ECO:0000313" key="1">
    <source>
        <dbReference type="EMBL" id="KAJ8641200.1"/>
    </source>
</evidence>
<proteinExistence type="predicted"/>
<accession>A0ACC2M6D8</accession>
<comment type="caution">
    <text evidence="1">The sequence shown here is derived from an EMBL/GenBank/DDBJ whole genome shotgun (WGS) entry which is preliminary data.</text>
</comment>
<evidence type="ECO:0000313" key="2">
    <source>
        <dbReference type="Proteomes" id="UP001234297"/>
    </source>
</evidence>
<organism evidence="1 2">
    <name type="scientific">Persea americana</name>
    <name type="common">Avocado</name>
    <dbReference type="NCBI Taxonomy" id="3435"/>
    <lineage>
        <taxon>Eukaryota</taxon>
        <taxon>Viridiplantae</taxon>
        <taxon>Streptophyta</taxon>
        <taxon>Embryophyta</taxon>
        <taxon>Tracheophyta</taxon>
        <taxon>Spermatophyta</taxon>
        <taxon>Magnoliopsida</taxon>
        <taxon>Magnoliidae</taxon>
        <taxon>Laurales</taxon>
        <taxon>Lauraceae</taxon>
        <taxon>Persea</taxon>
    </lineage>
</organism>
<dbReference type="Proteomes" id="UP001234297">
    <property type="component" value="Chromosome 5"/>
</dbReference>